<evidence type="ECO:0008006" key="4">
    <source>
        <dbReference type="Google" id="ProtNLM"/>
    </source>
</evidence>
<dbReference type="Pfam" id="PF07538">
    <property type="entry name" value="ChW"/>
    <property type="match status" value="3"/>
</dbReference>
<evidence type="ECO:0000313" key="2">
    <source>
        <dbReference type="EMBL" id="MBC3901497.1"/>
    </source>
</evidence>
<reference evidence="2 3" key="1">
    <citation type="journal article" date="2020" name="mSystems">
        <title>Defining Genomic and Predicted Metabolic Features of the Acetobacterium Genus.</title>
        <authorList>
            <person name="Ross D.E."/>
            <person name="Marshall C.W."/>
            <person name="Gulliver D."/>
            <person name="May H.D."/>
            <person name="Norman R.S."/>
        </authorList>
    </citation>
    <scope>NUCLEOTIDE SEQUENCE [LARGE SCALE GENOMIC DNA]</scope>
    <source>
        <strain evidence="2 3">DSM 4132</strain>
    </source>
</reference>
<organism evidence="2 3">
    <name type="scientific">Acetobacterium malicum</name>
    <dbReference type="NCBI Taxonomy" id="52692"/>
    <lineage>
        <taxon>Bacteria</taxon>
        <taxon>Bacillati</taxon>
        <taxon>Bacillota</taxon>
        <taxon>Clostridia</taxon>
        <taxon>Eubacteriales</taxon>
        <taxon>Eubacteriaceae</taxon>
        <taxon>Acetobacterium</taxon>
    </lineage>
</organism>
<feature type="signal peptide" evidence="1">
    <location>
        <begin position="1"/>
        <end position="25"/>
    </location>
</feature>
<gene>
    <name evidence="2" type="ORF">GH811_18015</name>
</gene>
<evidence type="ECO:0000313" key="3">
    <source>
        <dbReference type="Proteomes" id="UP000622405"/>
    </source>
</evidence>
<proteinExistence type="predicted"/>
<sequence length="400" mass="44298">MKRKLNYLVICCLLLGVLFSSNVFAEDLAVEQTQNVKYTTHVQNEGWQDWKYDGVMSGTSGKSLRLEGIKIEIVNNANLGIEYATHVQNYGWQDFKANGAMSGTSEESLRLEAIRIRLTGTDAANYDVWYHVHAQNVGWMGWTKNGADSGTAGYSYRLEGIEIKILPKGSDSPGPTENAYLSYGFTVDQKGFQTYEEYDGNISSMLFCSFINNTNSPVKITDISFSLKDANGIVLGTSSEDFIDFAPEVIMPGQRGFAVDSAYKNYYKIASLDEPKSIDVRINTRAAQAKDMVGILNASNASITLGKDDYATRVLCLVENPTNRIAYYNTVVAGLYDSKNQLIGCVYDLSDSTMIGPYETAKYSLNGWMAHSSLFQNAVKAEAAGKVDYYEDETLKIDTE</sequence>
<dbReference type="Proteomes" id="UP000622405">
    <property type="component" value="Unassembled WGS sequence"/>
</dbReference>
<protein>
    <recommendedName>
        <fullName evidence="4">Clostridial hydrophobic W</fullName>
    </recommendedName>
</protein>
<dbReference type="SMART" id="SM00728">
    <property type="entry name" value="ChW"/>
    <property type="match status" value="3"/>
</dbReference>
<dbReference type="EMBL" id="WJBE01000030">
    <property type="protein sequence ID" value="MBC3901497.1"/>
    <property type="molecule type" value="Genomic_DNA"/>
</dbReference>
<evidence type="ECO:0000256" key="1">
    <source>
        <dbReference type="SAM" id="SignalP"/>
    </source>
</evidence>
<dbReference type="RefSeq" id="WP_186895533.1">
    <property type="nucleotide sequence ID" value="NZ_WJBE01000030.1"/>
</dbReference>
<accession>A0ABR6Z1Y3</accession>
<feature type="chain" id="PRO_5045320960" description="Clostridial hydrophobic W" evidence="1">
    <location>
        <begin position="26"/>
        <end position="400"/>
    </location>
</feature>
<dbReference type="InterPro" id="IPR006637">
    <property type="entry name" value="ChW"/>
</dbReference>
<name>A0ABR6Z1Y3_9FIRM</name>
<keyword evidence="1" id="KW-0732">Signal</keyword>
<keyword evidence="3" id="KW-1185">Reference proteome</keyword>
<comment type="caution">
    <text evidence="2">The sequence shown here is derived from an EMBL/GenBank/DDBJ whole genome shotgun (WGS) entry which is preliminary data.</text>
</comment>